<feature type="region of interest" description="Disordered" evidence="4">
    <location>
        <begin position="308"/>
        <end position="333"/>
    </location>
</feature>
<dbReference type="AlphaFoldDB" id="A0A511T314"/>
<keyword evidence="8" id="KW-1185">Reference proteome</keyword>
<feature type="coiled-coil region" evidence="3">
    <location>
        <begin position="124"/>
        <end position="151"/>
    </location>
</feature>
<dbReference type="InterPro" id="IPR003661">
    <property type="entry name" value="HisK_dim/P_dom"/>
</dbReference>
<comment type="caution">
    <text evidence="6">The sequence shown here is derived from an EMBL/GenBank/DDBJ whole genome shotgun (WGS) entry which is preliminary data.</text>
</comment>
<evidence type="ECO:0000256" key="2">
    <source>
        <dbReference type="ARBA" id="ARBA00012438"/>
    </source>
</evidence>
<name>A0A511T314_MYXFU</name>
<dbReference type="EMBL" id="FOIB01000008">
    <property type="protein sequence ID" value="SEU30804.1"/>
    <property type="molecule type" value="Genomic_DNA"/>
</dbReference>
<dbReference type="InterPro" id="IPR036097">
    <property type="entry name" value="HisK_dim/P_sf"/>
</dbReference>
<evidence type="ECO:0000313" key="7">
    <source>
        <dbReference type="EMBL" id="SEU30804.1"/>
    </source>
</evidence>
<dbReference type="EC" id="2.7.13.3" evidence="2"/>
<reference evidence="6 9" key="2">
    <citation type="submission" date="2019-07" db="EMBL/GenBank/DDBJ databases">
        <title>Whole genome shotgun sequence of Myxococcus fulvus NBRC 100333.</title>
        <authorList>
            <person name="Hosoyama A."/>
            <person name="Uohara A."/>
            <person name="Ohji S."/>
            <person name="Ichikawa N."/>
        </authorList>
    </citation>
    <scope>NUCLEOTIDE SEQUENCE [LARGE SCALE GENOMIC DNA]</scope>
    <source>
        <strain evidence="6 9">NBRC 100333</strain>
    </source>
</reference>
<dbReference type="Pfam" id="PF00512">
    <property type="entry name" value="HisKA"/>
    <property type="match status" value="1"/>
</dbReference>
<comment type="catalytic activity">
    <reaction evidence="1">
        <text>ATP + protein L-histidine = ADP + protein N-phospho-L-histidine.</text>
        <dbReference type="EC" id="2.7.13.3"/>
    </reaction>
</comment>
<gene>
    <name evidence="6" type="ORF">MFU01_35910</name>
    <name evidence="7" type="ORF">SAMN05443572_108405</name>
</gene>
<dbReference type="GO" id="GO:0000155">
    <property type="term" value="F:phosphorelay sensor kinase activity"/>
    <property type="evidence" value="ECO:0007669"/>
    <property type="project" value="InterPro"/>
</dbReference>
<dbReference type="EMBL" id="BJXR01000030">
    <property type="protein sequence ID" value="GEN08554.1"/>
    <property type="molecule type" value="Genomic_DNA"/>
</dbReference>
<dbReference type="SMART" id="SM00388">
    <property type="entry name" value="HisKA"/>
    <property type="match status" value="1"/>
</dbReference>
<dbReference type="CDD" id="cd00082">
    <property type="entry name" value="HisKA"/>
    <property type="match status" value="1"/>
</dbReference>
<keyword evidence="7" id="KW-0418">Kinase</keyword>
<sequence length="333" mass="36308">MPIPLRVQVGARSGRSVGPDVDAGVEQALVAVAERALCRGAHAGMELLLRETLRLTGASGAALFDGRVCVARVGSGIPLPMSGGGRMLKVWPERADGEVLERLSAFGSTLLAARARESAANARHTKLLAQRRALEREVARWEQRRSNAAHDLRTPLMVIKGYLDMMMKGIAGPMNATAQRYLDRMMRAAQDQRALIDHRLGRGEVTDLRPLLHAAFGPTSRHAQRCTVTLALPERPLLVKRARLEMEIWMRAMAQGLASTRATTMALQVEALEPTSCWRVHVTTRGGDAPSPKALIRMRELTRRLGGTLQAPTDEEPRWVAQLPAELGPPGTG</sequence>
<evidence type="ECO:0000313" key="6">
    <source>
        <dbReference type="EMBL" id="GEN08554.1"/>
    </source>
</evidence>
<protein>
    <recommendedName>
        <fullName evidence="2">histidine kinase</fullName>
        <ecNumber evidence="2">2.7.13.3</ecNumber>
    </recommendedName>
</protein>
<organism evidence="6 9">
    <name type="scientific">Myxococcus fulvus</name>
    <dbReference type="NCBI Taxonomy" id="33"/>
    <lineage>
        <taxon>Bacteria</taxon>
        <taxon>Pseudomonadati</taxon>
        <taxon>Myxococcota</taxon>
        <taxon>Myxococcia</taxon>
        <taxon>Myxococcales</taxon>
        <taxon>Cystobacterineae</taxon>
        <taxon>Myxococcaceae</taxon>
        <taxon>Myxococcus</taxon>
    </lineage>
</organism>
<feature type="domain" description="Signal transduction histidine kinase dimerisation/phosphoacceptor" evidence="5">
    <location>
        <begin position="142"/>
        <end position="206"/>
    </location>
</feature>
<evidence type="ECO:0000256" key="1">
    <source>
        <dbReference type="ARBA" id="ARBA00000085"/>
    </source>
</evidence>
<evidence type="ECO:0000256" key="3">
    <source>
        <dbReference type="SAM" id="Coils"/>
    </source>
</evidence>
<evidence type="ECO:0000256" key="4">
    <source>
        <dbReference type="SAM" id="MobiDB-lite"/>
    </source>
</evidence>
<evidence type="ECO:0000259" key="5">
    <source>
        <dbReference type="SMART" id="SM00388"/>
    </source>
</evidence>
<reference evidence="7 8" key="1">
    <citation type="submission" date="2016-10" db="EMBL/GenBank/DDBJ databases">
        <authorList>
            <person name="Varghese N."/>
            <person name="Submissions S."/>
        </authorList>
    </citation>
    <scope>NUCLEOTIDE SEQUENCE [LARGE SCALE GENOMIC DNA]</scope>
    <source>
        <strain evidence="7 8">DSM 16525</strain>
    </source>
</reference>
<keyword evidence="3" id="KW-0175">Coiled coil</keyword>
<dbReference type="Gene3D" id="1.10.287.130">
    <property type="match status" value="1"/>
</dbReference>
<evidence type="ECO:0000313" key="9">
    <source>
        <dbReference type="Proteomes" id="UP000321514"/>
    </source>
</evidence>
<dbReference type="SUPFAM" id="SSF47384">
    <property type="entry name" value="Homodimeric domain of signal transducing histidine kinase"/>
    <property type="match status" value="1"/>
</dbReference>
<dbReference type="Proteomes" id="UP000321514">
    <property type="component" value="Unassembled WGS sequence"/>
</dbReference>
<dbReference type="STRING" id="1334629.MFUL124B02_16865"/>
<keyword evidence="7" id="KW-0808">Transferase</keyword>
<dbReference type="Proteomes" id="UP000183760">
    <property type="component" value="Unassembled WGS sequence"/>
</dbReference>
<evidence type="ECO:0000313" key="8">
    <source>
        <dbReference type="Proteomes" id="UP000183760"/>
    </source>
</evidence>
<proteinExistence type="predicted"/>
<accession>A0A511T314</accession>